<dbReference type="RefSeq" id="WP_190571067.1">
    <property type="nucleotide sequence ID" value="NZ_JACJQL010000062.1"/>
</dbReference>
<reference evidence="3 4" key="1">
    <citation type="journal article" date="2020" name="ISME J.">
        <title>Comparative genomics reveals insights into cyanobacterial evolution and habitat adaptation.</title>
        <authorList>
            <person name="Chen M.Y."/>
            <person name="Teng W.K."/>
            <person name="Zhao L."/>
            <person name="Hu C.X."/>
            <person name="Zhou Y.K."/>
            <person name="Han B.P."/>
            <person name="Song L.R."/>
            <person name="Shu W.S."/>
        </authorList>
    </citation>
    <scope>NUCLEOTIDE SEQUENCE [LARGE SCALE GENOMIC DNA]</scope>
    <source>
        <strain evidence="3 4">FACHB-3921</strain>
    </source>
</reference>
<dbReference type="Proteomes" id="UP000621307">
    <property type="component" value="Unassembled WGS sequence"/>
</dbReference>
<keyword evidence="2" id="KW-0472">Membrane</keyword>
<name>A0ABR8BME5_9NOSO</name>
<organism evidence="3 4">
    <name type="scientific">Nostoc parmelioides FACHB-3921</name>
    <dbReference type="NCBI Taxonomy" id="2692909"/>
    <lineage>
        <taxon>Bacteria</taxon>
        <taxon>Bacillati</taxon>
        <taxon>Cyanobacteriota</taxon>
        <taxon>Cyanophyceae</taxon>
        <taxon>Nostocales</taxon>
        <taxon>Nostocaceae</taxon>
        <taxon>Nostoc</taxon>
    </lineage>
</organism>
<keyword evidence="2" id="KW-1133">Transmembrane helix</keyword>
<feature type="compositionally biased region" description="Polar residues" evidence="1">
    <location>
        <begin position="1"/>
        <end position="12"/>
    </location>
</feature>
<evidence type="ECO:0000256" key="2">
    <source>
        <dbReference type="SAM" id="Phobius"/>
    </source>
</evidence>
<gene>
    <name evidence="3" type="ORF">H6G14_26115</name>
</gene>
<proteinExistence type="predicted"/>
<accession>A0ABR8BME5</accession>
<evidence type="ECO:0000313" key="4">
    <source>
        <dbReference type="Proteomes" id="UP000621307"/>
    </source>
</evidence>
<feature type="region of interest" description="Disordered" evidence="1">
    <location>
        <begin position="1"/>
        <end position="30"/>
    </location>
</feature>
<keyword evidence="4" id="KW-1185">Reference proteome</keyword>
<evidence type="ECO:0000313" key="3">
    <source>
        <dbReference type="EMBL" id="MBD2254715.1"/>
    </source>
</evidence>
<protein>
    <submittedName>
        <fullName evidence="3">Uncharacterized protein</fullName>
    </submittedName>
</protein>
<feature type="transmembrane region" description="Helical" evidence="2">
    <location>
        <begin position="49"/>
        <end position="71"/>
    </location>
</feature>
<comment type="caution">
    <text evidence="3">The sequence shown here is derived from an EMBL/GenBank/DDBJ whole genome shotgun (WGS) entry which is preliminary data.</text>
</comment>
<keyword evidence="2" id="KW-0812">Transmembrane</keyword>
<feature type="compositionally biased region" description="Polar residues" evidence="1">
    <location>
        <begin position="20"/>
        <end position="30"/>
    </location>
</feature>
<evidence type="ECO:0000256" key="1">
    <source>
        <dbReference type="SAM" id="MobiDB-lite"/>
    </source>
</evidence>
<sequence length="72" mass="8107">MDNKAQSIISIQSHDESESRPNVNPDTHTASSITYEKPLLLRFRQQCKFWQPILGAIAAIVSLLIAVFKILL</sequence>
<dbReference type="EMBL" id="JACJQL010000062">
    <property type="protein sequence ID" value="MBD2254715.1"/>
    <property type="molecule type" value="Genomic_DNA"/>
</dbReference>